<comment type="subcellular location">
    <subcellularLocation>
        <location evidence="2">Secreted</location>
    </subcellularLocation>
</comment>
<keyword evidence="10" id="KW-1015">Disulfide bond</keyword>
<dbReference type="CDD" id="cd09826">
    <property type="entry name" value="peroxidasin_like"/>
    <property type="match status" value="1"/>
</dbReference>
<keyword evidence="3" id="KW-0964">Secreted</keyword>
<keyword evidence="9 19" id="KW-0408">Iron</keyword>
<evidence type="ECO:0000256" key="2">
    <source>
        <dbReference type="ARBA" id="ARBA00004613"/>
    </source>
</evidence>
<name>A0A336M809_CULSO</name>
<dbReference type="GO" id="GO:0046872">
    <property type="term" value="F:metal ion binding"/>
    <property type="evidence" value="ECO:0007669"/>
    <property type="project" value="UniProtKB-KW"/>
</dbReference>
<dbReference type="OMA" id="GHASTNM"/>
<evidence type="ECO:0000256" key="20">
    <source>
        <dbReference type="SAM" id="MobiDB-lite"/>
    </source>
</evidence>
<sequence length="944" mass="107469">MKKVHSENEKNLELAPGDRYVRIAIVEATREIDGAINKTIADLFTSRNSASDAKTNAKNHGDLFRIVRFPSGPARELARASEVYERALVNIRKHVDEGKVLATNTTEFNYKDLLSEEYLDLLAQLSGCAAHRVTPNCTDMCYHKKYRSIDGTCNNMKNPLWGSSLTGFRRLLPPQYENDLSTPIGWTKGKLYNGFEKPSARLISSSVISTDKITPDERITHMVMQWGQFLDHDLDHALPPVISETWDGVDCKKTCDFAAPCYPIMVPPNDTRVTNRRCIDFVRSSAVCGSGMTSIFFGTVEPREQINQLTAWIDGSQVYGYSEAFAHELRNLSGEVGTLREGVHFPGQKSLLPFAAPQDGIDCRRDAQESEVNCFTAGDIRVNEQTGLLAMHTIWLREHNRIATELKEHNPHWDGDTLYQEARKIVGAMMQHVTYKEWLPLIIGDEGIKMLGDYKSYDPELNPSISNEFATAALRFGHSLINPILHRLDSEFNPIPQGHLPLHKAFFAPWRLVYEGGVDPLMRGLFTVPAKLKKPDQNLNSDLTEKLFETAHAVALDLAAINIQRGRDHAIPSYNEYRKLCNMTEAKTFDDLKEISSDAVRSKLKELYGHPSNIDIWVGGILEDQLPGAKVGPLFRCIMVDQFRRLRDGDRLWYENEKTFNEEQRVQLEKTSLARVLCDNGDNITKVTENVFLLPKLQGGYVTCDKIPSMDLRYWQDCEKCTKGKSDALRRQRREERQRLRRDTKSASKGNETIGKNAHLDNEGDYVNEDMNEERIEGLEQLIENFQKSLRQMRKKLKKLERQCLNFTGKDSLKELSSDSPKDSQNAQNTSPKDKSEDKKTRKERKQERKEKRQHCVDQKGIRRVNKEVWYRDDCTKCECQRKQINCTIEKCLPDLKCDKGQVTYKKQGECCSQCIPEGQVPSNSTQLSSSTTQITPVSTVKAA</sequence>
<dbReference type="PANTHER" id="PTHR11475">
    <property type="entry name" value="OXIDASE/PEROXIDASE"/>
    <property type="match status" value="1"/>
</dbReference>
<evidence type="ECO:0000256" key="9">
    <source>
        <dbReference type="ARBA" id="ARBA00023004"/>
    </source>
</evidence>
<dbReference type="SUPFAM" id="SSF48113">
    <property type="entry name" value="Heme-dependent peroxidases"/>
    <property type="match status" value="1"/>
</dbReference>
<comment type="catalytic activity">
    <reaction evidence="14">
        <text>L-lysyl-[collagen] + L-methionyl-[collagen] + H2O2 = [collagen]-L-lysyl-N-S-L-methionyl-[collagen] + 2 H2O + H(+)</text>
        <dbReference type="Rhea" id="RHEA:66020"/>
        <dbReference type="Rhea" id="RHEA-COMP:12751"/>
        <dbReference type="Rhea" id="RHEA-COMP:16949"/>
        <dbReference type="Rhea" id="RHEA-COMP:16951"/>
        <dbReference type="ChEBI" id="CHEBI:15377"/>
        <dbReference type="ChEBI" id="CHEBI:15378"/>
        <dbReference type="ChEBI" id="CHEBI:16044"/>
        <dbReference type="ChEBI" id="CHEBI:16240"/>
        <dbReference type="ChEBI" id="CHEBI:29969"/>
        <dbReference type="ChEBI" id="CHEBI:166867"/>
    </reaction>
    <physiologicalReaction direction="left-to-right" evidence="14">
        <dbReference type="Rhea" id="RHEA:66021"/>
    </physiologicalReaction>
</comment>
<keyword evidence="11" id="KW-0325">Glycoprotein</keyword>
<dbReference type="Gene3D" id="1.10.640.10">
    <property type="entry name" value="Haem peroxidase domain superfamily, animal type"/>
    <property type="match status" value="1"/>
</dbReference>
<keyword evidence="6 19" id="KW-0479">Metal-binding</keyword>
<comment type="catalytic activity">
    <reaction evidence="17">
        <text>hypobromite + L-tyrosyl-[protein] + H(+) = 3-bromo-L-tyrosyl-[protein] + H2O</text>
        <dbReference type="Rhea" id="RHEA:69356"/>
        <dbReference type="Rhea" id="RHEA-COMP:10136"/>
        <dbReference type="Rhea" id="RHEA-COMP:17686"/>
        <dbReference type="ChEBI" id="CHEBI:15377"/>
        <dbReference type="ChEBI" id="CHEBI:15378"/>
        <dbReference type="ChEBI" id="CHEBI:29250"/>
        <dbReference type="ChEBI" id="CHEBI:46858"/>
        <dbReference type="ChEBI" id="CHEBI:183512"/>
    </reaction>
    <physiologicalReaction direction="left-to-right" evidence="17">
        <dbReference type="Rhea" id="RHEA:69357"/>
    </physiologicalReaction>
</comment>
<comment type="catalytic activity">
    <reaction evidence="16">
        <text>L-tyrosyl-[protein] + bromide + H2O2 + H(+) = 3-bromo-L-tyrosyl-[protein] + 2 H2O</text>
        <dbReference type="Rhea" id="RHEA:69360"/>
        <dbReference type="Rhea" id="RHEA-COMP:10136"/>
        <dbReference type="Rhea" id="RHEA-COMP:17686"/>
        <dbReference type="ChEBI" id="CHEBI:15377"/>
        <dbReference type="ChEBI" id="CHEBI:15378"/>
        <dbReference type="ChEBI" id="CHEBI:15858"/>
        <dbReference type="ChEBI" id="CHEBI:16240"/>
        <dbReference type="ChEBI" id="CHEBI:46858"/>
        <dbReference type="ChEBI" id="CHEBI:183512"/>
    </reaction>
    <physiologicalReaction direction="left-to-right" evidence="16">
        <dbReference type="Rhea" id="RHEA:69361"/>
    </physiologicalReaction>
</comment>
<dbReference type="PRINTS" id="PR00457">
    <property type="entry name" value="ANPEROXIDASE"/>
</dbReference>
<dbReference type="InterPro" id="IPR001007">
    <property type="entry name" value="VWF_dom"/>
</dbReference>
<dbReference type="PROSITE" id="PS50292">
    <property type="entry name" value="PEROXIDASE_3"/>
    <property type="match status" value="1"/>
</dbReference>
<organism evidence="23">
    <name type="scientific">Culicoides sonorensis</name>
    <name type="common">Biting midge</name>
    <dbReference type="NCBI Taxonomy" id="179676"/>
    <lineage>
        <taxon>Eukaryota</taxon>
        <taxon>Metazoa</taxon>
        <taxon>Ecdysozoa</taxon>
        <taxon>Arthropoda</taxon>
        <taxon>Hexapoda</taxon>
        <taxon>Insecta</taxon>
        <taxon>Pterygota</taxon>
        <taxon>Neoptera</taxon>
        <taxon>Endopterygota</taxon>
        <taxon>Diptera</taxon>
        <taxon>Nematocera</taxon>
        <taxon>Chironomoidea</taxon>
        <taxon>Ceratopogonidae</taxon>
        <taxon>Ceratopogoninae</taxon>
        <taxon>Culicoides</taxon>
        <taxon>Monoculicoides</taxon>
    </lineage>
</organism>
<dbReference type="InterPro" id="IPR019791">
    <property type="entry name" value="Haem_peroxidase_animal"/>
</dbReference>
<dbReference type="InterPro" id="IPR037120">
    <property type="entry name" value="Haem_peroxidase_sf_animal"/>
</dbReference>
<reference evidence="23" key="2">
    <citation type="submission" date="2018-07" db="EMBL/GenBank/DDBJ databases">
        <authorList>
            <person name="Quirk P.G."/>
            <person name="Krulwich T.A."/>
        </authorList>
    </citation>
    <scope>NUCLEOTIDE SEQUENCE</scope>
</reference>
<dbReference type="Pfam" id="PF03098">
    <property type="entry name" value="An_peroxidase"/>
    <property type="match status" value="1"/>
</dbReference>
<dbReference type="GO" id="GO:0020037">
    <property type="term" value="F:heme binding"/>
    <property type="evidence" value="ECO:0007669"/>
    <property type="project" value="InterPro"/>
</dbReference>
<evidence type="ECO:0000256" key="4">
    <source>
        <dbReference type="ARBA" id="ARBA00022559"/>
    </source>
</evidence>
<dbReference type="GO" id="GO:0004601">
    <property type="term" value="F:peroxidase activity"/>
    <property type="evidence" value="ECO:0007669"/>
    <property type="project" value="UniProtKB-KW"/>
</dbReference>
<evidence type="ECO:0000256" key="13">
    <source>
        <dbReference type="ARBA" id="ARBA00047544"/>
    </source>
</evidence>
<evidence type="ECO:0000256" key="11">
    <source>
        <dbReference type="ARBA" id="ARBA00023180"/>
    </source>
</evidence>
<evidence type="ECO:0000256" key="1">
    <source>
        <dbReference type="ARBA" id="ARBA00001970"/>
    </source>
</evidence>
<comment type="cofactor">
    <cofactor evidence="1">
        <name>heme b</name>
        <dbReference type="ChEBI" id="CHEBI:60344"/>
    </cofactor>
</comment>
<feature type="compositionally biased region" description="Basic and acidic residues" evidence="20">
    <location>
        <begin position="812"/>
        <end position="822"/>
    </location>
</feature>
<evidence type="ECO:0000256" key="15">
    <source>
        <dbReference type="ARBA" id="ARBA00048396"/>
    </source>
</evidence>
<feature type="domain" description="VWFC" evidence="21">
    <location>
        <begin position="854"/>
        <end position="916"/>
    </location>
</feature>
<keyword evidence="8" id="KW-0560">Oxidoreductase</keyword>
<protein>
    <submittedName>
        <fullName evidence="23">CSON013346 protein</fullName>
    </submittedName>
</protein>
<dbReference type="PROSITE" id="PS50184">
    <property type="entry name" value="VWFC_2"/>
    <property type="match status" value="1"/>
</dbReference>
<evidence type="ECO:0000256" key="6">
    <source>
        <dbReference type="ARBA" id="ARBA00022723"/>
    </source>
</evidence>
<evidence type="ECO:0000256" key="12">
    <source>
        <dbReference type="ARBA" id="ARBA00023319"/>
    </source>
</evidence>
<dbReference type="InterPro" id="IPR010255">
    <property type="entry name" value="Haem_peroxidase_sf"/>
</dbReference>
<evidence type="ECO:0000256" key="3">
    <source>
        <dbReference type="ARBA" id="ARBA00022525"/>
    </source>
</evidence>
<feature type="binding site" description="axial binding residue" evidence="19">
    <location>
        <position position="478"/>
    </location>
    <ligand>
        <name>heme b</name>
        <dbReference type="ChEBI" id="CHEBI:60344"/>
    </ligand>
    <ligandPart>
        <name>Fe</name>
        <dbReference type="ChEBI" id="CHEBI:18248"/>
    </ligandPart>
</feature>
<evidence type="ECO:0000256" key="18">
    <source>
        <dbReference type="ARBA" id="ARBA00061342"/>
    </source>
</evidence>
<dbReference type="PANTHER" id="PTHR11475:SF58">
    <property type="entry name" value="PEROXIDASIN"/>
    <property type="match status" value="1"/>
</dbReference>
<accession>A0A336M809</accession>
<feature type="compositionally biased region" description="Basic and acidic residues" evidence="20">
    <location>
        <begin position="729"/>
        <end position="746"/>
    </location>
</feature>
<feature type="compositionally biased region" description="Basic and acidic residues" evidence="20">
    <location>
        <begin position="832"/>
        <end position="857"/>
    </location>
</feature>
<comment type="similarity">
    <text evidence="18">Belongs to the peroxidase family. XPO subfamily.</text>
</comment>
<proteinExistence type="inferred from homology"/>
<dbReference type="Gene3D" id="6.20.200.20">
    <property type="match status" value="1"/>
</dbReference>
<evidence type="ECO:0000256" key="5">
    <source>
        <dbReference type="ARBA" id="ARBA00022617"/>
    </source>
</evidence>
<evidence type="ECO:0000256" key="8">
    <source>
        <dbReference type="ARBA" id="ARBA00023002"/>
    </source>
</evidence>
<evidence type="ECO:0000256" key="7">
    <source>
        <dbReference type="ARBA" id="ARBA00022729"/>
    </source>
</evidence>
<evidence type="ECO:0000313" key="23">
    <source>
        <dbReference type="EMBL" id="SSX26345.1"/>
    </source>
</evidence>
<dbReference type="VEuPathDB" id="VectorBase:CSON013346"/>
<evidence type="ECO:0000256" key="10">
    <source>
        <dbReference type="ARBA" id="ARBA00023157"/>
    </source>
</evidence>
<evidence type="ECO:0000256" key="16">
    <source>
        <dbReference type="ARBA" id="ARBA00048887"/>
    </source>
</evidence>
<keyword evidence="4" id="KW-0575">Peroxidase</keyword>
<feature type="region of interest" description="Disordered" evidence="20">
    <location>
        <begin position="812"/>
        <end position="857"/>
    </location>
</feature>
<comment type="catalytic activity">
    <reaction evidence="13">
        <text>bromide + H2O2 = hypobromite + H2O</text>
        <dbReference type="Rhea" id="RHEA:66016"/>
        <dbReference type="ChEBI" id="CHEBI:15377"/>
        <dbReference type="ChEBI" id="CHEBI:15858"/>
        <dbReference type="ChEBI" id="CHEBI:16240"/>
        <dbReference type="ChEBI" id="CHEBI:29250"/>
    </reaction>
    <physiologicalReaction direction="left-to-right" evidence="13">
        <dbReference type="Rhea" id="RHEA:66017"/>
    </physiologicalReaction>
</comment>
<dbReference type="GO" id="GO:0006979">
    <property type="term" value="P:response to oxidative stress"/>
    <property type="evidence" value="ECO:0007669"/>
    <property type="project" value="InterPro"/>
</dbReference>
<evidence type="ECO:0000256" key="19">
    <source>
        <dbReference type="PIRSR" id="PIRSR619791-2"/>
    </source>
</evidence>
<feature type="compositionally biased region" description="Low complexity" evidence="20">
    <location>
        <begin position="923"/>
        <end position="936"/>
    </location>
</feature>
<dbReference type="EMBL" id="UFQS01000670">
    <property type="protein sequence ID" value="SSX05988.1"/>
    <property type="molecule type" value="Genomic_DNA"/>
</dbReference>
<dbReference type="GO" id="GO:0005615">
    <property type="term" value="C:extracellular space"/>
    <property type="evidence" value="ECO:0007669"/>
    <property type="project" value="TreeGrafter"/>
</dbReference>
<feature type="region of interest" description="Disordered" evidence="20">
    <location>
        <begin position="729"/>
        <end position="765"/>
    </location>
</feature>
<keyword evidence="7" id="KW-0732">Signal</keyword>
<gene>
    <name evidence="23" type="primary">CSON013346</name>
</gene>
<dbReference type="Pfam" id="PF00093">
    <property type="entry name" value="VWC"/>
    <property type="match status" value="1"/>
</dbReference>
<dbReference type="FunFam" id="1.10.640.10:FF:000001">
    <property type="entry name" value="Peroxidasin homolog"/>
    <property type="match status" value="1"/>
</dbReference>
<evidence type="ECO:0000256" key="17">
    <source>
        <dbReference type="ARBA" id="ARBA00049501"/>
    </source>
</evidence>
<feature type="region of interest" description="Disordered" evidence="20">
    <location>
        <begin position="921"/>
        <end position="944"/>
    </location>
</feature>
<evidence type="ECO:0000259" key="21">
    <source>
        <dbReference type="PROSITE" id="PS50184"/>
    </source>
</evidence>
<keyword evidence="12" id="KW-0393">Immunoglobulin domain</keyword>
<comment type="catalytic activity">
    <reaction evidence="15">
        <text>L-lysyl-[collagen] + L-methionyl-[collagen] + hypobromite = [collagen]-L-lysyl-N-S-L-methionyl-[collagen] + bromide + H2O + H(+)</text>
        <dbReference type="Rhea" id="RHEA:66024"/>
        <dbReference type="Rhea" id="RHEA-COMP:12751"/>
        <dbReference type="Rhea" id="RHEA-COMP:16949"/>
        <dbReference type="Rhea" id="RHEA-COMP:16951"/>
        <dbReference type="ChEBI" id="CHEBI:15377"/>
        <dbReference type="ChEBI" id="CHEBI:15378"/>
        <dbReference type="ChEBI" id="CHEBI:15858"/>
        <dbReference type="ChEBI" id="CHEBI:16044"/>
        <dbReference type="ChEBI" id="CHEBI:29250"/>
        <dbReference type="ChEBI" id="CHEBI:29969"/>
        <dbReference type="ChEBI" id="CHEBI:166867"/>
    </reaction>
    <physiologicalReaction direction="left-to-right" evidence="15">
        <dbReference type="Rhea" id="RHEA:66025"/>
    </physiologicalReaction>
</comment>
<dbReference type="SUPFAM" id="SSF57603">
    <property type="entry name" value="FnI-like domain"/>
    <property type="match status" value="1"/>
</dbReference>
<reference evidence="22" key="1">
    <citation type="submission" date="2018-04" db="EMBL/GenBank/DDBJ databases">
        <authorList>
            <person name="Go L.Y."/>
            <person name="Mitchell J.A."/>
        </authorList>
    </citation>
    <scope>NUCLEOTIDE SEQUENCE</scope>
    <source>
        <tissue evidence="22">Whole organism</tissue>
    </source>
</reference>
<dbReference type="EMBL" id="UFQT01000670">
    <property type="protein sequence ID" value="SSX26345.1"/>
    <property type="molecule type" value="Genomic_DNA"/>
</dbReference>
<evidence type="ECO:0000256" key="14">
    <source>
        <dbReference type="ARBA" id="ARBA00047610"/>
    </source>
</evidence>
<dbReference type="InterPro" id="IPR034824">
    <property type="entry name" value="Peroxidasin_peroxidase"/>
</dbReference>
<keyword evidence="5 19" id="KW-0349">Heme</keyword>
<evidence type="ECO:0000313" key="22">
    <source>
        <dbReference type="EMBL" id="SSX05988.1"/>
    </source>
</evidence>
<dbReference type="AlphaFoldDB" id="A0A336M809"/>